<keyword evidence="2" id="KW-1185">Reference proteome</keyword>
<sequence length="445" mass="49735">MQQQLRRCGGVAFAALRRVRHFPHAAAAPRPAAWRCPSTPRSYSTGDMSQQLPANLVQIMEQRMKLIEQRSAFLQEQINQPAASPEEYSRANKEFHKLESTVELIKELRSKQKEIVGLKSLVTNSGEEKDMLEMAAEELLEAVEEEKRLQHELFRTLLPKDEADERDCILEVRAGTGGEEASLFAMDIFRMSGGCLCSTAVIVCDPWSIILTNNLILLCYRYEKYSQKNGWKFDAIDIMESAVKGYKEASGAISGPGAYGKLKFESGVHRVQRVPVTEKSGRVHTSAVSVAVLPQADEVDVQLRNEDLRIDTYRSGGSGGQSVNTTDSAVRITHVPTGTVVAIQDERSQHQNKAKALKVLRARLYELERHRLHTDRSKLRSEQIGSGDRSERIKTYNFPQGRVTDHLVGVTHHAIEDVMGGESLDVFIEALLLQEEMDAIASFSS</sequence>
<evidence type="ECO:0000313" key="2">
    <source>
        <dbReference type="Proteomes" id="UP001732700"/>
    </source>
</evidence>
<dbReference type="EnsemblPlants" id="AVESA.00010b.r2.3DG0564430.2">
    <property type="protein sequence ID" value="AVESA.00010b.r2.3DG0564430.2.CDS"/>
    <property type="gene ID" value="AVESA.00010b.r2.3DG0564430"/>
</dbReference>
<reference evidence="1" key="1">
    <citation type="submission" date="2021-05" db="EMBL/GenBank/DDBJ databases">
        <authorList>
            <person name="Scholz U."/>
            <person name="Mascher M."/>
            <person name="Fiebig A."/>
        </authorList>
    </citation>
    <scope>NUCLEOTIDE SEQUENCE [LARGE SCALE GENOMIC DNA]</scope>
</reference>
<evidence type="ECO:0000313" key="1">
    <source>
        <dbReference type="EnsemblPlants" id="AVESA.00010b.r2.3DG0564430.2.CDS"/>
    </source>
</evidence>
<dbReference type="Proteomes" id="UP001732700">
    <property type="component" value="Chromosome 3D"/>
</dbReference>
<protein>
    <submittedName>
        <fullName evidence="1">Uncharacterized protein</fullName>
    </submittedName>
</protein>
<organism evidence="1 2">
    <name type="scientific">Avena sativa</name>
    <name type="common">Oat</name>
    <dbReference type="NCBI Taxonomy" id="4498"/>
    <lineage>
        <taxon>Eukaryota</taxon>
        <taxon>Viridiplantae</taxon>
        <taxon>Streptophyta</taxon>
        <taxon>Embryophyta</taxon>
        <taxon>Tracheophyta</taxon>
        <taxon>Spermatophyta</taxon>
        <taxon>Magnoliopsida</taxon>
        <taxon>Liliopsida</taxon>
        <taxon>Poales</taxon>
        <taxon>Poaceae</taxon>
        <taxon>BOP clade</taxon>
        <taxon>Pooideae</taxon>
        <taxon>Poodae</taxon>
        <taxon>Poeae</taxon>
        <taxon>Poeae Chloroplast Group 1 (Aveneae type)</taxon>
        <taxon>Aveninae</taxon>
        <taxon>Avena</taxon>
    </lineage>
</organism>
<reference evidence="1" key="2">
    <citation type="submission" date="2025-09" db="UniProtKB">
        <authorList>
            <consortium name="EnsemblPlants"/>
        </authorList>
    </citation>
    <scope>IDENTIFICATION</scope>
</reference>
<name>A0ACD5W2G8_AVESA</name>
<accession>A0ACD5W2G8</accession>
<proteinExistence type="predicted"/>